<comment type="caution">
    <text evidence="1">The sequence shown here is derived from an EMBL/GenBank/DDBJ whole genome shotgun (WGS) entry which is preliminary data.</text>
</comment>
<evidence type="ECO:0000313" key="1">
    <source>
        <dbReference type="EMBL" id="KAK8998975.1"/>
    </source>
</evidence>
<name>A0ABR2QE57_9ROSI</name>
<keyword evidence="2" id="KW-1185">Reference proteome</keyword>
<evidence type="ECO:0000313" key="2">
    <source>
        <dbReference type="Proteomes" id="UP001396334"/>
    </source>
</evidence>
<protein>
    <submittedName>
        <fullName evidence="1">Uncharacterized protein</fullName>
    </submittedName>
</protein>
<accession>A0ABR2QE57</accession>
<sequence length="75" mass="8565">MLSLSAHLYWGIGRIHLEIVEAVLINVFAPNAKEHIAFWDDLAELKEHVFKLWAGGGVFNVVYCKSEQRQIAELE</sequence>
<organism evidence="1 2">
    <name type="scientific">Hibiscus sabdariffa</name>
    <name type="common">roselle</name>
    <dbReference type="NCBI Taxonomy" id="183260"/>
    <lineage>
        <taxon>Eukaryota</taxon>
        <taxon>Viridiplantae</taxon>
        <taxon>Streptophyta</taxon>
        <taxon>Embryophyta</taxon>
        <taxon>Tracheophyta</taxon>
        <taxon>Spermatophyta</taxon>
        <taxon>Magnoliopsida</taxon>
        <taxon>eudicotyledons</taxon>
        <taxon>Gunneridae</taxon>
        <taxon>Pentapetalae</taxon>
        <taxon>rosids</taxon>
        <taxon>malvids</taxon>
        <taxon>Malvales</taxon>
        <taxon>Malvaceae</taxon>
        <taxon>Malvoideae</taxon>
        <taxon>Hibiscus</taxon>
    </lineage>
</organism>
<proteinExistence type="predicted"/>
<dbReference type="Proteomes" id="UP001396334">
    <property type="component" value="Unassembled WGS sequence"/>
</dbReference>
<reference evidence="1 2" key="1">
    <citation type="journal article" date="2024" name="G3 (Bethesda)">
        <title>Genome assembly of Hibiscus sabdariffa L. provides insights into metabolisms of medicinal natural products.</title>
        <authorList>
            <person name="Kim T."/>
        </authorList>
    </citation>
    <scope>NUCLEOTIDE SEQUENCE [LARGE SCALE GENOMIC DNA]</scope>
    <source>
        <strain evidence="1">TK-2024</strain>
        <tissue evidence="1">Old leaves</tissue>
    </source>
</reference>
<dbReference type="EMBL" id="JBBPBN010000040">
    <property type="protein sequence ID" value="KAK8998975.1"/>
    <property type="molecule type" value="Genomic_DNA"/>
</dbReference>
<gene>
    <name evidence="1" type="ORF">V6N11_070154</name>
</gene>